<dbReference type="GO" id="GO:0003677">
    <property type="term" value="F:DNA binding"/>
    <property type="evidence" value="ECO:0007669"/>
    <property type="project" value="UniProtKB-KW"/>
</dbReference>
<keyword evidence="3" id="KW-0731">Sigma factor</keyword>
<dbReference type="AlphaFoldDB" id="A0A7I9VMT0"/>
<name>A0A7I9VMT0_9BACT</name>
<dbReference type="Gene3D" id="1.10.1740.10">
    <property type="match status" value="1"/>
</dbReference>
<dbReference type="EMBL" id="BJTG01000004">
    <property type="protein sequence ID" value="GEJ57439.1"/>
    <property type="molecule type" value="Genomic_DNA"/>
</dbReference>
<dbReference type="PANTHER" id="PTHR43133:SF8">
    <property type="entry name" value="RNA POLYMERASE SIGMA FACTOR HI_1459-RELATED"/>
    <property type="match status" value="1"/>
</dbReference>
<evidence type="ECO:0000256" key="3">
    <source>
        <dbReference type="ARBA" id="ARBA00023082"/>
    </source>
</evidence>
<dbReference type="PANTHER" id="PTHR43133">
    <property type="entry name" value="RNA POLYMERASE ECF-TYPE SIGMA FACTO"/>
    <property type="match status" value="1"/>
</dbReference>
<keyword evidence="5" id="KW-0804">Transcription</keyword>
<organism evidence="8 9">
    <name type="scientific">Anaeromyxobacter diazotrophicus</name>
    <dbReference type="NCBI Taxonomy" id="2590199"/>
    <lineage>
        <taxon>Bacteria</taxon>
        <taxon>Pseudomonadati</taxon>
        <taxon>Myxococcota</taxon>
        <taxon>Myxococcia</taxon>
        <taxon>Myxococcales</taxon>
        <taxon>Cystobacterineae</taxon>
        <taxon>Anaeromyxobacteraceae</taxon>
        <taxon>Anaeromyxobacter</taxon>
    </lineage>
</organism>
<proteinExistence type="inferred from homology"/>
<dbReference type="InterPro" id="IPR013324">
    <property type="entry name" value="RNA_pol_sigma_r3/r4-like"/>
</dbReference>
<feature type="domain" description="RNA polymerase sigma-70 region 2" evidence="6">
    <location>
        <begin position="46"/>
        <end position="111"/>
    </location>
</feature>
<gene>
    <name evidence="8" type="ORF">AMYX_21800</name>
</gene>
<evidence type="ECO:0000256" key="4">
    <source>
        <dbReference type="ARBA" id="ARBA00023125"/>
    </source>
</evidence>
<dbReference type="Gene3D" id="1.10.10.10">
    <property type="entry name" value="Winged helix-like DNA-binding domain superfamily/Winged helix DNA-binding domain"/>
    <property type="match status" value="1"/>
</dbReference>
<keyword evidence="4" id="KW-0238">DNA-binding</keyword>
<evidence type="ECO:0000313" key="9">
    <source>
        <dbReference type="Proteomes" id="UP000503640"/>
    </source>
</evidence>
<dbReference type="Proteomes" id="UP000503640">
    <property type="component" value="Unassembled WGS sequence"/>
</dbReference>
<dbReference type="NCBIfam" id="TIGR02937">
    <property type="entry name" value="sigma70-ECF"/>
    <property type="match status" value="1"/>
</dbReference>
<dbReference type="InterPro" id="IPR036388">
    <property type="entry name" value="WH-like_DNA-bd_sf"/>
</dbReference>
<dbReference type="InterPro" id="IPR013249">
    <property type="entry name" value="RNA_pol_sigma70_r4_t2"/>
</dbReference>
<dbReference type="InterPro" id="IPR007627">
    <property type="entry name" value="RNA_pol_sigma70_r2"/>
</dbReference>
<protein>
    <submittedName>
        <fullName evidence="8">RNA polymerase subunit sigma-24</fullName>
    </submittedName>
</protein>
<dbReference type="GO" id="GO:0016987">
    <property type="term" value="F:sigma factor activity"/>
    <property type="evidence" value="ECO:0007669"/>
    <property type="project" value="UniProtKB-KW"/>
</dbReference>
<evidence type="ECO:0000256" key="2">
    <source>
        <dbReference type="ARBA" id="ARBA00023015"/>
    </source>
</evidence>
<evidence type="ECO:0000259" key="7">
    <source>
        <dbReference type="Pfam" id="PF08281"/>
    </source>
</evidence>
<dbReference type="InterPro" id="IPR014284">
    <property type="entry name" value="RNA_pol_sigma-70_dom"/>
</dbReference>
<evidence type="ECO:0000259" key="6">
    <source>
        <dbReference type="Pfam" id="PF04542"/>
    </source>
</evidence>
<dbReference type="SUPFAM" id="SSF88946">
    <property type="entry name" value="Sigma2 domain of RNA polymerase sigma factors"/>
    <property type="match status" value="1"/>
</dbReference>
<sequence length="216" mass="24099">MIGVMALGTCDGAIPAEGWRTVREEPVELTLVRQAVRGDRAAFARLVDLYQRAVFGLCCRLVQDREEARDAAQETFVRAYAALATYDAANPFGPWLLRIARNHCIDLVRRRLPPARRLELDAPVGGGREDGSELPDAAVRPADEQLVEAQQASAVGAAVAALPHNYREVIHLFHVEHMSYKEIAATLEVPIGTVMTWLHRARARLRERMAEEEREP</sequence>
<keyword evidence="2" id="KW-0805">Transcription regulation</keyword>
<evidence type="ECO:0000256" key="5">
    <source>
        <dbReference type="ARBA" id="ARBA00023163"/>
    </source>
</evidence>
<accession>A0A7I9VMT0</accession>
<evidence type="ECO:0000256" key="1">
    <source>
        <dbReference type="ARBA" id="ARBA00010641"/>
    </source>
</evidence>
<keyword evidence="9" id="KW-1185">Reference proteome</keyword>
<dbReference type="Pfam" id="PF04542">
    <property type="entry name" value="Sigma70_r2"/>
    <property type="match status" value="1"/>
</dbReference>
<dbReference type="SUPFAM" id="SSF88659">
    <property type="entry name" value="Sigma3 and sigma4 domains of RNA polymerase sigma factors"/>
    <property type="match status" value="1"/>
</dbReference>
<dbReference type="InterPro" id="IPR013325">
    <property type="entry name" value="RNA_pol_sigma_r2"/>
</dbReference>
<dbReference type="Pfam" id="PF08281">
    <property type="entry name" value="Sigma70_r4_2"/>
    <property type="match status" value="1"/>
</dbReference>
<comment type="similarity">
    <text evidence="1">Belongs to the sigma-70 factor family. ECF subfamily.</text>
</comment>
<dbReference type="InterPro" id="IPR039425">
    <property type="entry name" value="RNA_pol_sigma-70-like"/>
</dbReference>
<evidence type="ECO:0000313" key="8">
    <source>
        <dbReference type="EMBL" id="GEJ57439.1"/>
    </source>
</evidence>
<comment type="caution">
    <text evidence="8">The sequence shown here is derived from an EMBL/GenBank/DDBJ whole genome shotgun (WGS) entry which is preliminary data.</text>
</comment>
<reference evidence="9" key="1">
    <citation type="journal article" date="2020" name="Appl. Environ. Microbiol.">
        <title>Diazotrophic Anaeromyxobacter Isolates from Soils.</title>
        <authorList>
            <person name="Masuda Y."/>
            <person name="Yamanaka H."/>
            <person name="Xu Z.X."/>
            <person name="Shiratori Y."/>
            <person name="Aono T."/>
            <person name="Amachi S."/>
            <person name="Senoo K."/>
            <person name="Itoh H."/>
        </authorList>
    </citation>
    <scope>NUCLEOTIDE SEQUENCE [LARGE SCALE GENOMIC DNA]</scope>
    <source>
        <strain evidence="9">R267</strain>
    </source>
</reference>
<dbReference type="CDD" id="cd06171">
    <property type="entry name" value="Sigma70_r4"/>
    <property type="match status" value="1"/>
</dbReference>
<dbReference type="GO" id="GO:0006352">
    <property type="term" value="P:DNA-templated transcription initiation"/>
    <property type="evidence" value="ECO:0007669"/>
    <property type="project" value="InterPro"/>
</dbReference>
<feature type="domain" description="RNA polymerase sigma factor 70 region 4 type 2" evidence="7">
    <location>
        <begin position="155"/>
        <end position="205"/>
    </location>
</feature>